<dbReference type="AlphaFoldDB" id="A0A9N9GU01"/>
<evidence type="ECO:0000256" key="1">
    <source>
        <dbReference type="SAM" id="MobiDB-lite"/>
    </source>
</evidence>
<protein>
    <submittedName>
        <fullName evidence="2">8549_t:CDS:1</fullName>
    </submittedName>
</protein>
<evidence type="ECO:0000313" key="2">
    <source>
        <dbReference type="EMBL" id="CAG8629756.1"/>
    </source>
</evidence>
<evidence type="ECO:0000313" key="3">
    <source>
        <dbReference type="Proteomes" id="UP000789706"/>
    </source>
</evidence>
<keyword evidence="3" id="KW-1185">Reference proteome</keyword>
<feature type="region of interest" description="Disordered" evidence="1">
    <location>
        <begin position="221"/>
        <end position="253"/>
    </location>
</feature>
<dbReference type="OrthoDB" id="2354161at2759"/>
<sequence>SSDQSNLSCDISREQKNNQSKIKSPCLEFKLSTDQVQNDIPELSDILSQIAEASTLVIKISYNQKVEQCLLHELFEFIRGTDSMSLQSLKKTPLNSIFIKQISDIPVNIDLTPGSAPHLALSNLSSEKNIGDQMARTQIYDEMMQYLPELDAKVSSSESQKLISVKNSSHVYGQSKSDIEIKACEKTLSETESSHIFNSEDIVNENNEFSETVTIIDSFSDSKEFSDSDGEVSSDDNDSNADETNLKDSSKFPEEKSTIHEAVHKRFPFLSYTNSNAWRQDVFKYTDSEAKCPVCKEVHTRLGIWGDWSCLGKDKHYFLNCPFRIDQKKVIIAVQSLPETQVRVPNKTREDLERDIQFYRGGIERKKDPRKYCEFLTDRNRLVGEELLRRSILESGLSTVWLDDLMEEWQKTYNQFIQIFYQNFDPIEEKTLFVPR</sequence>
<organism evidence="2 3">
    <name type="scientific">Diversispora eburnea</name>
    <dbReference type="NCBI Taxonomy" id="1213867"/>
    <lineage>
        <taxon>Eukaryota</taxon>
        <taxon>Fungi</taxon>
        <taxon>Fungi incertae sedis</taxon>
        <taxon>Mucoromycota</taxon>
        <taxon>Glomeromycotina</taxon>
        <taxon>Glomeromycetes</taxon>
        <taxon>Diversisporales</taxon>
        <taxon>Diversisporaceae</taxon>
        <taxon>Diversispora</taxon>
    </lineage>
</organism>
<name>A0A9N9GU01_9GLOM</name>
<dbReference type="Proteomes" id="UP000789706">
    <property type="component" value="Unassembled WGS sequence"/>
</dbReference>
<gene>
    <name evidence="2" type="ORF">DEBURN_LOCUS10720</name>
</gene>
<feature type="non-terminal residue" evidence="2">
    <location>
        <position position="1"/>
    </location>
</feature>
<proteinExistence type="predicted"/>
<feature type="compositionally biased region" description="Acidic residues" evidence="1">
    <location>
        <begin position="227"/>
        <end position="241"/>
    </location>
</feature>
<feature type="non-terminal residue" evidence="2">
    <location>
        <position position="436"/>
    </location>
</feature>
<reference evidence="2" key="1">
    <citation type="submission" date="2021-06" db="EMBL/GenBank/DDBJ databases">
        <authorList>
            <person name="Kallberg Y."/>
            <person name="Tangrot J."/>
            <person name="Rosling A."/>
        </authorList>
    </citation>
    <scope>NUCLEOTIDE SEQUENCE</scope>
    <source>
        <strain evidence="2">AZ414A</strain>
    </source>
</reference>
<dbReference type="EMBL" id="CAJVPK010003664">
    <property type="protein sequence ID" value="CAG8629756.1"/>
    <property type="molecule type" value="Genomic_DNA"/>
</dbReference>
<accession>A0A9N9GU01</accession>
<comment type="caution">
    <text evidence="2">The sequence shown here is derived from an EMBL/GenBank/DDBJ whole genome shotgun (WGS) entry which is preliminary data.</text>
</comment>
<feature type="compositionally biased region" description="Basic and acidic residues" evidence="1">
    <location>
        <begin position="244"/>
        <end position="253"/>
    </location>
</feature>